<evidence type="ECO:0000313" key="1">
    <source>
        <dbReference type="EMBL" id="CAA9466660.1"/>
    </source>
</evidence>
<gene>
    <name evidence="1" type="ORF">AVDCRST_MAG25-1601</name>
</gene>
<accession>A0A6J4RBG7</accession>
<reference evidence="1" key="1">
    <citation type="submission" date="2020-02" db="EMBL/GenBank/DDBJ databases">
        <authorList>
            <person name="Meier V. D."/>
        </authorList>
    </citation>
    <scope>NUCLEOTIDE SEQUENCE</scope>
    <source>
        <strain evidence="1">AVDCRST_MAG25</strain>
    </source>
</reference>
<dbReference type="AlphaFoldDB" id="A0A6J4RBG7"/>
<proteinExistence type="predicted"/>
<feature type="non-terminal residue" evidence="1">
    <location>
        <position position="159"/>
    </location>
</feature>
<organism evidence="1">
    <name type="scientific">uncultured Rubrobacteraceae bacterium</name>
    <dbReference type="NCBI Taxonomy" id="349277"/>
    <lineage>
        <taxon>Bacteria</taxon>
        <taxon>Bacillati</taxon>
        <taxon>Actinomycetota</taxon>
        <taxon>Rubrobacteria</taxon>
        <taxon>Rubrobacterales</taxon>
        <taxon>Rubrobacteraceae</taxon>
        <taxon>environmental samples</taxon>
    </lineage>
</organism>
<dbReference type="EMBL" id="CADCVI010000096">
    <property type="protein sequence ID" value="CAA9466660.1"/>
    <property type="molecule type" value="Genomic_DNA"/>
</dbReference>
<protein>
    <submittedName>
        <fullName evidence="1">Menaquinone-cytochrome C oxidoreductase, cytochrome C subunit</fullName>
    </submittedName>
</protein>
<feature type="non-terminal residue" evidence="1">
    <location>
        <position position="1"/>
    </location>
</feature>
<sequence length="159" mass="17900">VRSSYRQAKASRARGDYRRERLRATRRDDRLFPEAGPLRSVCIHASPAGLRGAVVPLPRAPFGAGGPGDDHLRAAAGVVLLLLRADAHVLPRLRPDRLWRRRRANRVRRAAIRGAVAGPWPEGFFDEASVRHRDRASRRRYGFVEHVAGRQPYHQLPGL</sequence>
<name>A0A6J4RBG7_9ACTN</name>